<reference evidence="2 3" key="1">
    <citation type="submission" date="2019-03" db="EMBL/GenBank/DDBJ databases">
        <title>Paraburkholderia sp. 7MH5, isolated from subtropical forest soil.</title>
        <authorList>
            <person name="Gao Z.-H."/>
            <person name="Qiu L.-H."/>
        </authorList>
    </citation>
    <scope>NUCLEOTIDE SEQUENCE [LARGE SCALE GENOMIC DNA]</scope>
    <source>
        <strain evidence="2 3">7MH5</strain>
    </source>
</reference>
<accession>A0A4P7CWJ9</accession>
<keyword evidence="3" id="KW-1185">Reference proteome</keyword>
<dbReference type="Proteomes" id="UP000295727">
    <property type="component" value="Chromosome 2"/>
</dbReference>
<dbReference type="RefSeq" id="WP_134752823.1">
    <property type="nucleotide sequence ID" value="NZ_CP038149.1"/>
</dbReference>
<dbReference type="OrthoDB" id="9011872at2"/>
<evidence type="ECO:0000256" key="1">
    <source>
        <dbReference type="SAM" id="MobiDB-lite"/>
    </source>
</evidence>
<sequence>MTGYSKRNEARRDDEQHVARKRATVDVDPLAKRPGSNGAQRNGANWAWARSGAHYDWMDHASPFVSRD</sequence>
<organism evidence="2 3">
    <name type="scientific">Paraburkholderia pallida</name>
    <dbReference type="NCBI Taxonomy" id="2547399"/>
    <lineage>
        <taxon>Bacteria</taxon>
        <taxon>Pseudomonadati</taxon>
        <taxon>Pseudomonadota</taxon>
        <taxon>Betaproteobacteria</taxon>
        <taxon>Burkholderiales</taxon>
        <taxon>Burkholderiaceae</taxon>
        <taxon>Paraburkholderia</taxon>
    </lineage>
</organism>
<dbReference type="EMBL" id="CP038149">
    <property type="protein sequence ID" value="QBQ99777.1"/>
    <property type="molecule type" value="Genomic_DNA"/>
</dbReference>
<evidence type="ECO:0000313" key="3">
    <source>
        <dbReference type="Proteomes" id="UP000295727"/>
    </source>
</evidence>
<proteinExistence type="predicted"/>
<protein>
    <submittedName>
        <fullName evidence="2">Uncharacterized protein</fullName>
    </submittedName>
</protein>
<gene>
    <name evidence="2" type="ORF">E1956_21790</name>
</gene>
<dbReference type="AlphaFoldDB" id="A0A4P7CWJ9"/>
<name>A0A4P7CWJ9_9BURK</name>
<evidence type="ECO:0000313" key="2">
    <source>
        <dbReference type="EMBL" id="QBQ99777.1"/>
    </source>
</evidence>
<dbReference type="KEGG" id="ppai:E1956_21790"/>
<feature type="compositionally biased region" description="Basic and acidic residues" evidence="1">
    <location>
        <begin position="1"/>
        <end position="31"/>
    </location>
</feature>
<feature type="region of interest" description="Disordered" evidence="1">
    <location>
        <begin position="1"/>
        <end position="43"/>
    </location>
</feature>